<dbReference type="Gene3D" id="1.10.287.110">
    <property type="entry name" value="DnaJ domain"/>
    <property type="match status" value="1"/>
</dbReference>
<dbReference type="PANTHER" id="PTHR45188:SF2">
    <property type="entry name" value="DNAJ HOMOLOG SUBFAMILY C MEMBER 7"/>
    <property type="match status" value="1"/>
</dbReference>
<dbReference type="Pfam" id="PF13181">
    <property type="entry name" value="TPR_8"/>
    <property type="match status" value="1"/>
</dbReference>
<dbReference type="InterPro" id="IPR019734">
    <property type="entry name" value="TPR_rpt"/>
</dbReference>
<dbReference type="InterPro" id="IPR036869">
    <property type="entry name" value="J_dom_sf"/>
</dbReference>
<evidence type="ECO:0000256" key="1">
    <source>
        <dbReference type="ARBA" id="ARBA00022737"/>
    </source>
</evidence>
<evidence type="ECO:0000256" key="3">
    <source>
        <dbReference type="PROSITE-ProRule" id="PRU00339"/>
    </source>
</evidence>
<evidence type="ECO:0000259" key="5">
    <source>
        <dbReference type="PROSITE" id="PS50076"/>
    </source>
</evidence>
<feature type="repeat" description="TPR" evidence="3">
    <location>
        <begin position="83"/>
        <end position="116"/>
    </location>
</feature>
<dbReference type="InterPro" id="IPR001623">
    <property type="entry name" value="DnaJ_domain"/>
</dbReference>
<dbReference type="PANTHER" id="PTHR45188">
    <property type="entry name" value="DNAJ PROTEIN P58IPK HOMOLOG"/>
    <property type="match status" value="1"/>
</dbReference>
<dbReference type="RefSeq" id="WP_163664952.1">
    <property type="nucleotide sequence ID" value="NZ_QZCE01000002.1"/>
</dbReference>
<name>A0A6M0S7X0_9CYAN</name>
<keyword evidence="4" id="KW-0472">Membrane</keyword>
<dbReference type="Pfam" id="PF00226">
    <property type="entry name" value="DnaJ"/>
    <property type="match status" value="1"/>
</dbReference>
<dbReference type="PRINTS" id="PR00625">
    <property type="entry name" value="JDOMAIN"/>
</dbReference>
<feature type="transmembrane region" description="Helical" evidence="4">
    <location>
        <begin position="287"/>
        <end position="308"/>
    </location>
</feature>
<dbReference type="SMART" id="SM00028">
    <property type="entry name" value="TPR"/>
    <property type="match status" value="4"/>
</dbReference>
<dbReference type="SMART" id="SM00271">
    <property type="entry name" value="DnaJ"/>
    <property type="match status" value="1"/>
</dbReference>
<feature type="transmembrane region" description="Helical" evidence="4">
    <location>
        <begin position="320"/>
        <end position="346"/>
    </location>
</feature>
<keyword evidence="4" id="KW-1133">Transmembrane helix</keyword>
<evidence type="ECO:0000313" key="7">
    <source>
        <dbReference type="Proteomes" id="UP000473574"/>
    </source>
</evidence>
<feature type="domain" description="J" evidence="5">
    <location>
        <begin position="6"/>
        <end position="71"/>
    </location>
</feature>
<accession>A0A6M0S7X0</accession>
<dbReference type="Gene3D" id="1.25.40.10">
    <property type="entry name" value="Tetratricopeptide repeat domain"/>
    <property type="match status" value="2"/>
</dbReference>
<comment type="caution">
    <text evidence="6">The sequence shown here is derived from an EMBL/GenBank/DDBJ whole genome shotgun (WGS) entry which is preliminary data.</text>
</comment>
<keyword evidence="1" id="KW-0677">Repeat</keyword>
<dbReference type="PROSITE" id="PS50076">
    <property type="entry name" value="DNAJ_2"/>
    <property type="match status" value="1"/>
</dbReference>
<organism evidence="6 7">
    <name type="scientific">Adonisia turfae CCMR0082</name>
    <dbReference type="NCBI Taxonomy" id="2304604"/>
    <lineage>
        <taxon>Bacteria</taxon>
        <taxon>Bacillati</taxon>
        <taxon>Cyanobacteriota</taxon>
        <taxon>Adonisia</taxon>
        <taxon>Adonisia turfae</taxon>
    </lineage>
</organism>
<sequence>MAIPDDYYARLQVSPDATQTEIKAAFRRLARRYHPDLNPNDPRALEKFRALHEAYEVLTDQVRRQRYDCTGTTEYNGTRPQTAHDFYLRGIQQTLARRYKAALADFDQAIELQPNLAEAYLRRAQVRYILEDDAGVLADCQRLLQFSDTLPQTYYYLGLARYRLGYTESSIAAFTEAIVLEPDDPQAYFQRAVAYEDIQEWDEATTDFQTASMYYQAQGDLEGYHRSCDRIHALRKQRRFKLSTPSRRIVAKRWGLLGQLNRLLFGLLSNPAEELPAIYSHLNQRQALRVGCLLATLALSSFTLGGYMLPFASGATSSNIALGAFWLSGSAAFLSLIMMLAVSRLCLRRHGSWSDDTFIAGATLLPMGIFILISPVAIGIPWLWLLLLCIALHHTLLTLHSGCHQIQHYSVVAATWLTPSLFFTCLSIGYLVWRIWI</sequence>
<dbReference type="InterPro" id="IPR018253">
    <property type="entry name" value="DnaJ_domain_CS"/>
</dbReference>
<dbReference type="Proteomes" id="UP000473574">
    <property type="component" value="Unassembled WGS sequence"/>
</dbReference>
<feature type="repeat" description="TPR" evidence="3">
    <location>
        <begin position="151"/>
        <end position="184"/>
    </location>
</feature>
<feature type="transmembrane region" description="Helical" evidence="4">
    <location>
        <begin position="358"/>
        <end position="376"/>
    </location>
</feature>
<dbReference type="PROSITE" id="PS00636">
    <property type="entry name" value="DNAJ_1"/>
    <property type="match status" value="1"/>
</dbReference>
<keyword evidence="2 3" id="KW-0802">TPR repeat</keyword>
<dbReference type="InterPro" id="IPR011990">
    <property type="entry name" value="TPR-like_helical_dom_sf"/>
</dbReference>
<feature type="transmembrane region" description="Helical" evidence="4">
    <location>
        <begin position="411"/>
        <end position="433"/>
    </location>
</feature>
<protein>
    <recommendedName>
        <fullName evidence="5">J domain-containing protein</fullName>
    </recommendedName>
</protein>
<dbReference type="AlphaFoldDB" id="A0A6M0S7X0"/>
<evidence type="ECO:0000313" key="6">
    <source>
        <dbReference type="EMBL" id="NEZ64575.1"/>
    </source>
</evidence>
<gene>
    <name evidence="6" type="ORF">D0962_17570</name>
</gene>
<dbReference type="SUPFAM" id="SSF46565">
    <property type="entry name" value="Chaperone J-domain"/>
    <property type="match status" value="1"/>
</dbReference>
<evidence type="ECO:0000256" key="4">
    <source>
        <dbReference type="SAM" id="Phobius"/>
    </source>
</evidence>
<evidence type="ECO:0000256" key="2">
    <source>
        <dbReference type="ARBA" id="ARBA00022803"/>
    </source>
</evidence>
<reference evidence="6 7" key="1">
    <citation type="journal article" date="2020" name="Microb. Ecol.">
        <title>Ecogenomics of the Marine Benthic Filamentous Cyanobacterium Adonisia.</title>
        <authorList>
            <person name="Walter J.M."/>
            <person name="Coutinho F.H."/>
            <person name="Leomil L."/>
            <person name="Hargreaves P.I."/>
            <person name="Campeao M.E."/>
            <person name="Vieira V.V."/>
            <person name="Silva B.S."/>
            <person name="Fistarol G.O."/>
            <person name="Salomon P.S."/>
            <person name="Sawabe T."/>
            <person name="Mino S."/>
            <person name="Hosokawa M."/>
            <person name="Miyashita H."/>
            <person name="Maruyama F."/>
            <person name="van Verk M.C."/>
            <person name="Dutilh B.E."/>
            <person name="Thompson C.C."/>
            <person name="Thompson F.L."/>
        </authorList>
    </citation>
    <scope>NUCLEOTIDE SEQUENCE [LARGE SCALE GENOMIC DNA]</scope>
    <source>
        <strain evidence="6 7">CCMR0082</strain>
    </source>
</reference>
<proteinExistence type="predicted"/>
<dbReference type="EMBL" id="QZCE01000002">
    <property type="protein sequence ID" value="NEZ64575.1"/>
    <property type="molecule type" value="Genomic_DNA"/>
</dbReference>
<keyword evidence="4" id="KW-0812">Transmembrane</keyword>
<dbReference type="CDD" id="cd06257">
    <property type="entry name" value="DnaJ"/>
    <property type="match status" value="1"/>
</dbReference>
<dbReference type="SUPFAM" id="SSF48452">
    <property type="entry name" value="TPR-like"/>
    <property type="match status" value="1"/>
</dbReference>
<dbReference type="PROSITE" id="PS50005">
    <property type="entry name" value="TPR"/>
    <property type="match status" value="2"/>
</dbReference>